<dbReference type="InterPro" id="IPR031425">
    <property type="entry name" value="NPR1/NH1-interacting"/>
</dbReference>
<evidence type="ECO:0008006" key="7">
    <source>
        <dbReference type="Google" id="ProtNLM"/>
    </source>
</evidence>
<comment type="subcellular location">
    <subcellularLocation>
        <location evidence="1">Nucleus</location>
    </subcellularLocation>
</comment>
<dbReference type="STRING" id="157652.A0A371F5A4"/>
<organism evidence="5 6">
    <name type="scientific">Mucuna pruriens</name>
    <name type="common">Velvet bean</name>
    <name type="synonym">Dolichos pruriens</name>
    <dbReference type="NCBI Taxonomy" id="157652"/>
    <lineage>
        <taxon>Eukaryota</taxon>
        <taxon>Viridiplantae</taxon>
        <taxon>Streptophyta</taxon>
        <taxon>Embryophyta</taxon>
        <taxon>Tracheophyta</taxon>
        <taxon>Spermatophyta</taxon>
        <taxon>Magnoliopsida</taxon>
        <taxon>eudicotyledons</taxon>
        <taxon>Gunneridae</taxon>
        <taxon>Pentapetalae</taxon>
        <taxon>rosids</taxon>
        <taxon>fabids</taxon>
        <taxon>Fabales</taxon>
        <taxon>Fabaceae</taxon>
        <taxon>Papilionoideae</taxon>
        <taxon>50 kb inversion clade</taxon>
        <taxon>NPAAA clade</taxon>
        <taxon>indigoferoid/millettioid clade</taxon>
        <taxon>Phaseoleae</taxon>
        <taxon>Mucuna</taxon>
    </lineage>
</organism>
<dbReference type="AlphaFoldDB" id="A0A371F5A4"/>
<comment type="similarity">
    <text evidence="2">Belongs to the NPR1-interactor family.</text>
</comment>
<reference evidence="5" key="1">
    <citation type="submission" date="2018-05" db="EMBL/GenBank/DDBJ databases">
        <title>Draft genome of Mucuna pruriens seed.</title>
        <authorList>
            <person name="Nnadi N.E."/>
            <person name="Vos R."/>
            <person name="Hasami M.H."/>
            <person name="Devisetty U.K."/>
            <person name="Aguiy J.C."/>
        </authorList>
    </citation>
    <scope>NUCLEOTIDE SEQUENCE [LARGE SCALE GENOMIC DNA]</scope>
    <source>
        <strain evidence="5">JCA_2017</strain>
    </source>
</reference>
<feature type="non-terminal residue" evidence="5">
    <location>
        <position position="1"/>
    </location>
</feature>
<keyword evidence="6" id="KW-1185">Reference proteome</keyword>
<dbReference type="Pfam" id="PF15699">
    <property type="entry name" value="NPR1_interact"/>
    <property type="match status" value="1"/>
</dbReference>
<name>A0A371F5A4_MUCPR</name>
<dbReference type="EMBL" id="QJKJ01010564">
    <property type="protein sequence ID" value="RDX73333.1"/>
    <property type="molecule type" value="Genomic_DNA"/>
</dbReference>
<protein>
    <recommendedName>
        <fullName evidence="7">Protein NIM1-INTERACTING 2</fullName>
    </recommendedName>
</protein>
<dbReference type="OrthoDB" id="1304316at2759"/>
<gene>
    <name evidence="5" type="ORF">CR513_47071</name>
</gene>
<sequence length="137" mass="15648">METSGSNSSKKRKMCREEDEDEEAKMETFFALVRNIRDTRDRWVNLRSGDSQNKRGKIITGKEENGIGVWKPTFELEDFADEQARYLNKDPSLALLAGASQTKNSDKEEEGQKVRSMAVCFKIQGKEGGEIIVHRFI</sequence>
<evidence type="ECO:0000256" key="1">
    <source>
        <dbReference type="ARBA" id="ARBA00004123"/>
    </source>
</evidence>
<evidence type="ECO:0000256" key="2">
    <source>
        <dbReference type="ARBA" id="ARBA00009937"/>
    </source>
</evidence>
<evidence type="ECO:0000313" key="6">
    <source>
        <dbReference type="Proteomes" id="UP000257109"/>
    </source>
</evidence>
<dbReference type="PANTHER" id="PTHR33669:SF14">
    <property type="entry name" value="NRR REPRESSOR HOMOLOG 3"/>
    <property type="match status" value="1"/>
</dbReference>
<feature type="region of interest" description="Disordered" evidence="4">
    <location>
        <begin position="1"/>
        <end position="24"/>
    </location>
</feature>
<dbReference type="Proteomes" id="UP000257109">
    <property type="component" value="Unassembled WGS sequence"/>
</dbReference>
<evidence type="ECO:0000256" key="4">
    <source>
        <dbReference type="SAM" id="MobiDB-lite"/>
    </source>
</evidence>
<evidence type="ECO:0000313" key="5">
    <source>
        <dbReference type="EMBL" id="RDX73333.1"/>
    </source>
</evidence>
<proteinExistence type="inferred from homology"/>
<accession>A0A371F5A4</accession>
<evidence type="ECO:0000256" key="3">
    <source>
        <dbReference type="ARBA" id="ARBA00023242"/>
    </source>
</evidence>
<keyword evidence="3" id="KW-0539">Nucleus</keyword>
<dbReference type="PANTHER" id="PTHR33669">
    <property type="entry name" value="PROTEIN NEGATIVE REGULATOR OF RESISTANCE"/>
    <property type="match status" value="1"/>
</dbReference>
<comment type="caution">
    <text evidence="5">The sequence shown here is derived from an EMBL/GenBank/DDBJ whole genome shotgun (WGS) entry which is preliminary data.</text>
</comment>
<dbReference type="GO" id="GO:0010112">
    <property type="term" value="P:regulation of systemic acquired resistance"/>
    <property type="evidence" value="ECO:0007669"/>
    <property type="project" value="InterPro"/>
</dbReference>
<dbReference type="GO" id="GO:0005634">
    <property type="term" value="C:nucleus"/>
    <property type="evidence" value="ECO:0007669"/>
    <property type="project" value="UniProtKB-SubCell"/>
</dbReference>